<dbReference type="CDD" id="cd00371">
    <property type="entry name" value="HMA"/>
    <property type="match status" value="1"/>
</dbReference>
<dbReference type="PANTHER" id="PTHR46119:SF15">
    <property type="entry name" value="PROTEIN SODIUM POTASSIUM ROOT DEFECTIVE 2"/>
    <property type="match status" value="1"/>
</dbReference>
<dbReference type="GO" id="GO:0046872">
    <property type="term" value="F:metal ion binding"/>
    <property type="evidence" value="ECO:0007669"/>
    <property type="project" value="InterPro"/>
</dbReference>
<organism evidence="2 3">
    <name type="scientific">Mucuna pruriens</name>
    <name type="common">Velvet bean</name>
    <name type="synonym">Dolichos pruriens</name>
    <dbReference type="NCBI Taxonomy" id="157652"/>
    <lineage>
        <taxon>Eukaryota</taxon>
        <taxon>Viridiplantae</taxon>
        <taxon>Streptophyta</taxon>
        <taxon>Embryophyta</taxon>
        <taxon>Tracheophyta</taxon>
        <taxon>Spermatophyta</taxon>
        <taxon>Magnoliopsida</taxon>
        <taxon>eudicotyledons</taxon>
        <taxon>Gunneridae</taxon>
        <taxon>Pentapetalae</taxon>
        <taxon>rosids</taxon>
        <taxon>fabids</taxon>
        <taxon>Fabales</taxon>
        <taxon>Fabaceae</taxon>
        <taxon>Papilionoideae</taxon>
        <taxon>50 kb inversion clade</taxon>
        <taxon>NPAAA clade</taxon>
        <taxon>indigoferoid/millettioid clade</taxon>
        <taxon>Phaseoleae</taxon>
        <taxon>Mucuna</taxon>
    </lineage>
</organism>
<feature type="non-terminal residue" evidence="2">
    <location>
        <position position="1"/>
    </location>
</feature>
<dbReference type="Pfam" id="PF00403">
    <property type="entry name" value="HMA"/>
    <property type="match status" value="1"/>
</dbReference>
<comment type="caution">
    <text evidence="2">The sequence shown here is derived from an EMBL/GenBank/DDBJ whole genome shotgun (WGS) entry which is preliminary data.</text>
</comment>
<gene>
    <name evidence="2" type="ORF">CR513_36139</name>
</gene>
<accession>A0A371FXQ4</accession>
<dbReference type="Proteomes" id="UP000257109">
    <property type="component" value="Unassembled WGS sequence"/>
</dbReference>
<sequence>EKLGKRTEDVGSITRGEAFNDMAINKRESENCMKATTNDNRSLLHMENLTLPSFQVVVIAANMGCNGCKERVTRLVSKITGLTEYTVDVRKKEVTIKGDFVAHCNLQGETFRNKTLQSAIDPPKSLSTCLTHSDKH</sequence>
<evidence type="ECO:0000313" key="2">
    <source>
        <dbReference type="EMBL" id="RDX83000.1"/>
    </source>
</evidence>
<dbReference type="PANTHER" id="PTHR46119">
    <property type="entry name" value="OS08G0405700 PROTEIN"/>
    <property type="match status" value="1"/>
</dbReference>
<evidence type="ECO:0000259" key="1">
    <source>
        <dbReference type="PROSITE" id="PS50846"/>
    </source>
</evidence>
<dbReference type="STRING" id="157652.A0A371FXQ4"/>
<dbReference type="InterPro" id="IPR006121">
    <property type="entry name" value="HMA_dom"/>
</dbReference>
<dbReference type="EMBL" id="QJKJ01007494">
    <property type="protein sequence ID" value="RDX83000.1"/>
    <property type="molecule type" value="Genomic_DNA"/>
</dbReference>
<name>A0A371FXQ4_MUCPR</name>
<reference evidence="2" key="1">
    <citation type="submission" date="2018-05" db="EMBL/GenBank/DDBJ databases">
        <title>Draft genome of Mucuna pruriens seed.</title>
        <authorList>
            <person name="Nnadi N.E."/>
            <person name="Vos R."/>
            <person name="Hasami M.H."/>
            <person name="Devisetty U.K."/>
            <person name="Aguiy J.C."/>
        </authorList>
    </citation>
    <scope>NUCLEOTIDE SEQUENCE [LARGE SCALE GENOMIC DNA]</scope>
    <source>
        <strain evidence="2">JCA_2017</strain>
    </source>
</reference>
<protein>
    <recommendedName>
        <fullName evidence="1">HMA domain-containing protein</fullName>
    </recommendedName>
</protein>
<dbReference type="InterPro" id="IPR036163">
    <property type="entry name" value="HMA_dom_sf"/>
</dbReference>
<evidence type="ECO:0000313" key="3">
    <source>
        <dbReference type="Proteomes" id="UP000257109"/>
    </source>
</evidence>
<keyword evidence="3" id="KW-1185">Reference proteome</keyword>
<dbReference type="Gene3D" id="3.30.70.100">
    <property type="match status" value="1"/>
</dbReference>
<proteinExistence type="predicted"/>
<dbReference type="AlphaFoldDB" id="A0A371FXQ4"/>
<dbReference type="InterPro" id="IPR044526">
    <property type="entry name" value="NAKR1-3"/>
</dbReference>
<dbReference type="OrthoDB" id="1295525at2759"/>
<dbReference type="PROSITE" id="PS50846">
    <property type="entry name" value="HMA_2"/>
    <property type="match status" value="1"/>
</dbReference>
<feature type="domain" description="HMA" evidence="1">
    <location>
        <begin position="54"/>
        <end position="123"/>
    </location>
</feature>
<dbReference type="SUPFAM" id="SSF55008">
    <property type="entry name" value="HMA, heavy metal-associated domain"/>
    <property type="match status" value="1"/>
</dbReference>